<evidence type="ECO:0000313" key="1">
    <source>
        <dbReference type="EMBL" id="KAH9327992.1"/>
    </source>
</evidence>
<dbReference type="Proteomes" id="UP000824469">
    <property type="component" value="Unassembled WGS sequence"/>
</dbReference>
<evidence type="ECO:0008006" key="3">
    <source>
        <dbReference type="Google" id="ProtNLM"/>
    </source>
</evidence>
<evidence type="ECO:0000313" key="2">
    <source>
        <dbReference type="Proteomes" id="UP000824469"/>
    </source>
</evidence>
<reference evidence="1 2" key="1">
    <citation type="journal article" date="2021" name="Nat. Plants">
        <title>The Taxus genome provides insights into paclitaxel biosynthesis.</title>
        <authorList>
            <person name="Xiong X."/>
            <person name="Gou J."/>
            <person name="Liao Q."/>
            <person name="Li Y."/>
            <person name="Zhou Q."/>
            <person name="Bi G."/>
            <person name="Li C."/>
            <person name="Du R."/>
            <person name="Wang X."/>
            <person name="Sun T."/>
            <person name="Guo L."/>
            <person name="Liang H."/>
            <person name="Lu P."/>
            <person name="Wu Y."/>
            <person name="Zhang Z."/>
            <person name="Ro D.K."/>
            <person name="Shang Y."/>
            <person name="Huang S."/>
            <person name="Yan J."/>
        </authorList>
    </citation>
    <scope>NUCLEOTIDE SEQUENCE [LARGE SCALE GENOMIC DNA]</scope>
    <source>
        <strain evidence="1">Ta-2019</strain>
    </source>
</reference>
<feature type="non-terminal residue" evidence="1">
    <location>
        <position position="1"/>
    </location>
</feature>
<protein>
    <recommendedName>
        <fullName evidence="3">Zinc knuckle CX2CX4HX4C domain-containing protein</fullName>
    </recommendedName>
</protein>
<comment type="caution">
    <text evidence="1">The sequence shown here is derived from an EMBL/GenBank/DDBJ whole genome shotgun (WGS) entry which is preliminary data.</text>
</comment>
<organism evidence="1 2">
    <name type="scientific">Taxus chinensis</name>
    <name type="common">Chinese yew</name>
    <name type="synonym">Taxus wallichiana var. chinensis</name>
    <dbReference type="NCBI Taxonomy" id="29808"/>
    <lineage>
        <taxon>Eukaryota</taxon>
        <taxon>Viridiplantae</taxon>
        <taxon>Streptophyta</taxon>
        <taxon>Embryophyta</taxon>
        <taxon>Tracheophyta</taxon>
        <taxon>Spermatophyta</taxon>
        <taxon>Pinopsida</taxon>
        <taxon>Pinidae</taxon>
        <taxon>Conifers II</taxon>
        <taxon>Cupressales</taxon>
        <taxon>Taxaceae</taxon>
        <taxon>Taxus</taxon>
    </lineage>
</organism>
<dbReference type="AlphaFoldDB" id="A0AA38GTS0"/>
<name>A0AA38GTS0_TAXCH</name>
<sequence length="116" mass="13385">GYGDVVGKFVFVDPRIDSFDHTTFTRILVDMDMTADFLTILEMKVMDSTWTQNLDFEGLPFRYQTCFSLGHLASDCQIVKKPIKGRVSWWKDFNPDNLVVDAQEDNYGFDNDDSLL</sequence>
<feature type="non-terminal residue" evidence="1">
    <location>
        <position position="116"/>
    </location>
</feature>
<gene>
    <name evidence="1" type="ORF">KI387_000100</name>
</gene>
<keyword evidence="2" id="KW-1185">Reference proteome</keyword>
<accession>A0AA38GTS0</accession>
<dbReference type="EMBL" id="JAHRHJ020000001">
    <property type="protein sequence ID" value="KAH9327992.1"/>
    <property type="molecule type" value="Genomic_DNA"/>
</dbReference>
<proteinExistence type="predicted"/>